<evidence type="ECO:0008006" key="4">
    <source>
        <dbReference type="Google" id="ProtNLM"/>
    </source>
</evidence>
<feature type="region of interest" description="Disordered" evidence="1">
    <location>
        <begin position="352"/>
        <end position="373"/>
    </location>
</feature>
<gene>
    <name evidence="2" type="ORF">LshimejAT787_0505690</name>
</gene>
<proteinExistence type="predicted"/>
<dbReference type="InterPro" id="IPR040521">
    <property type="entry name" value="KDZ"/>
</dbReference>
<accession>A0A9P3PNI6</accession>
<sequence length="998" mass="112250">MPKAPANRVTTNSKKIRIYSTKSTPAGRVEERRVLGPRGIDESIARSNAEHRLKKSAGVQTPISQSDVLNAQFLNAEFHESLHIDGPDDDLLSTRDHQNLDAVLDGHAPFDLSHAGGKFEHILADCLKDEARPSRKDQRTRQDRTERRTRAFQEQMEGIIDAYMGWAEAMGQDALERAPTASQDGRVDGAYKVRVMDLFQTFAYVADIFEGDANLPAALVRHGLLPTGPLQPNFAFSIRAVELFRVTHLRCPHLAIEPFVKSMCDLQRIPFRQYLSQQFTIAFDLYLSIRAGVSSRVDAAVGRNLPQWRLKNACAACTYKLEGEGNLIFKILVTMDGGNSLKRLRCAPTAAPSELGEEPHLADSKAREDSRRVPGDRYLTREEVDRWAKATLQEMLPTDESAEEVEENPCVGRWSNMINEVTAKMWGIFDETGVFLALCRHGFSLVIADMVQSGELSKYPLAVVSALLNAFGEDLGAGYDIGCKFKTTVDQSDLGTRARELRFKALVGSFHGHAHNRICQLSNLATYVKGMGLEDLEGCERFFSKSNALASSTRYATAFHRQQKIVEYMAHTDAFETQQSLSSFLVNNYHQALELLTGHEALRQTMEDQGITSTDTFHQWLEEERTYLSSLVKEPMEETKQMEYYQKLVNFHEASAALEKLRNTWHTYDPSAAGPSAQKARSTKRQSNPETRMRHAREAVAHSLAAVQELELELDVVERWTPESADWKAAALMVGRRRYQRCLDELEGLVVSRMFELTKMNMSQTGMHIGKALKARSQAIRGALERYNTAAASLTPPRPPLLWDQVVEYAFLADFDLLRDCRQDVRERPWARPAARLAMDRYFKMERAEEEIKRLNIEIKRVITHMRDEEAFLLAKEDELRTANPTLAYQVGQYREERTRFYELHRQRFKKLANNPSFSGSITAGIPLDKSLLSCEPSSRMDVDEQTTPQSLPADNRDGDGNNGDGGDSDDDGEGDGDGDAEVGLLAEALEAFSVAAH</sequence>
<feature type="region of interest" description="Disordered" evidence="1">
    <location>
        <begin position="130"/>
        <end position="149"/>
    </location>
</feature>
<reference evidence="2" key="1">
    <citation type="submission" date="2022-07" db="EMBL/GenBank/DDBJ databases">
        <title>The genome of Lyophyllum shimeji provides insight into the initial evolution of ectomycorrhizal fungal genome.</title>
        <authorList>
            <person name="Kobayashi Y."/>
            <person name="Shibata T."/>
            <person name="Hirakawa H."/>
            <person name="Shigenobu S."/>
            <person name="Nishiyama T."/>
            <person name="Yamada A."/>
            <person name="Hasebe M."/>
            <person name="Kawaguchi M."/>
        </authorList>
    </citation>
    <scope>NUCLEOTIDE SEQUENCE</scope>
    <source>
        <strain evidence="2">AT787</strain>
    </source>
</reference>
<evidence type="ECO:0000313" key="3">
    <source>
        <dbReference type="Proteomes" id="UP001063166"/>
    </source>
</evidence>
<dbReference type="OrthoDB" id="3246730at2759"/>
<feature type="region of interest" description="Disordered" evidence="1">
    <location>
        <begin position="938"/>
        <end position="985"/>
    </location>
</feature>
<dbReference type="PANTHER" id="PTHR33096:SF1">
    <property type="entry name" value="CXC1-LIKE CYSTEINE CLUSTER ASSOCIATED WITH KDZ TRANSPOSASES DOMAIN-CONTAINING PROTEIN"/>
    <property type="match status" value="1"/>
</dbReference>
<feature type="compositionally biased region" description="Basic and acidic residues" evidence="1">
    <location>
        <begin position="357"/>
        <end position="373"/>
    </location>
</feature>
<feature type="region of interest" description="Disordered" evidence="1">
    <location>
        <begin position="667"/>
        <end position="694"/>
    </location>
</feature>
<evidence type="ECO:0000313" key="2">
    <source>
        <dbReference type="EMBL" id="GLB38704.1"/>
    </source>
</evidence>
<dbReference type="Proteomes" id="UP001063166">
    <property type="component" value="Unassembled WGS sequence"/>
</dbReference>
<protein>
    <recommendedName>
        <fullName evidence="4">CxC2-like cysteine cluster KDZ transposase-associated domain-containing protein</fullName>
    </recommendedName>
</protein>
<evidence type="ECO:0000256" key="1">
    <source>
        <dbReference type="SAM" id="MobiDB-lite"/>
    </source>
</evidence>
<organism evidence="2 3">
    <name type="scientific">Lyophyllum shimeji</name>
    <name type="common">Hon-shimeji</name>
    <name type="synonym">Tricholoma shimeji</name>
    <dbReference type="NCBI Taxonomy" id="47721"/>
    <lineage>
        <taxon>Eukaryota</taxon>
        <taxon>Fungi</taxon>
        <taxon>Dikarya</taxon>
        <taxon>Basidiomycota</taxon>
        <taxon>Agaricomycotina</taxon>
        <taxon>Agaricomycetes</taxon>
        <taxon>Agaricomycetidae</taxon>
        <taxon>Agaricales</taxon>
        <taxon>Tricholomatineae</taxon>
        <taxon>Lyophyllaceae</taxon>
        <taxon>Lyophyllum</taxon>
    </lineage>
</organism>
<feature type="compositionally biased region" description="Acidic residues" evidence="1">
    <location>
        <begin position="967"/>
        <end position="981"/>
    </location>
</feature>
<dbReference type="AlphaFoldDB" id="A0A9P3PNI6"/>
<dbReference type="Pfam" id="PF18758">
    <property type="entry name" value="KDZ"/>
    <property type="match status" value="1"/>
</dbReference>
<comment type="caution">
    <text evidence="2">The sequence shown here is derived from an EMBL/GenBank/DDBJ whole genome shotgun (WGS) entry which is preliminary data.</text>
</comment>
<dbReference type="EMBL" id="BRPK01000005">
    <property type="protein sequence ID" value="GLB38704.1"/>
    <property type="molecule type" value="Genomic_DNA"/>
</dbReference>
<keyword evidence="3" id="KW-1185">Reference proteome</keyword>
<dbReference type="PANTHER" id="PTHR33096">
    <property type="entry name" value="CXC2 DOMAIN-CONTAINING PROTEIN"/>
    <property type="match status" value="1"/>
</dbReference>
<name>A0A9P3PNI6_LYOSH</name>